<reference evidence="1 2" key="1">
    <citation type="journal article" date="2016" name="Environ. Microbiol.">
        <title>New Methyloceanibacter diversity from North Sea sediments includes methanotroph containing solely the soluble methane monooxygenase.</title>
        <authorList>
            <person name="Vekeman B."/>
            <person name="Kerckhof F.M."/>
            <person name="Cremers G."/>
            <person name="de Vos P."/>
            <person name="Vandamme P."/>
            <person name="Boon N."/>
            <person name="Op den Camp H.J."/>
            <person name="Heylen K."/>
        </authorList>
    </citation>
    <scope>NUCLEOTIDE SEQUENCE [LARGE SCALE GENOMIC DNA]</scope>
    <source>
        <strain evidence="1 2">R-67175</strain>
    </source>
</reference>
<dbReference type="STRING" id="1774969.AUC69_06605"/>
<proteinExistence type="predicted"/>
<accession>A0A1E3W6S9</accession>
<dbReference type="Proteomes" id="UP000094472">
    <property type="component" value="Unassembled WGS sequence"/>
</dbReference>
<keyword evidence="2" id="KW-1185">Reference proteome</keyword>
<name>A0A1E3W6S9_9HYPH</name>
<evidence type="ECO:0000313" key="2">
    <source>
        <dbReference type="Proteomes" id="UP000094472"/>
    </source>
</evidence>
<sequence length="226" mass="24333">MRTLGVHVRHEIEARVDGAEHGRRQRRRVDEAAAAVDEVIAQEIRAGDIGAEAAEGLGEGADDDFGAVREPASPLAQDARRMGIVDDQRRVMGAGQTRDLRDRRHVAIHGEHALGKDEFRAAIALKLSQKLGEVIGVPVAVTLLAHARRLAAEMHAGVVEAVGENQRLGAEHGAIEQRLQHRGVGLEAGRHDQACGFCLSRATLASMPAKTSRLPVTRREAPEPVP</sequence>
<gene>
    <name evidence="1" type="ORF">AUC69_06605</name>
</gene>
<organism evidence="1 2">
    <name type="scientific">Methyloceanibacter superfactus</name>
    <dbReference type="NCBI Taxonomy" id="1774969"/>
    <lineage>
        <taxon>Bacteria</taxon>
        <taxon>Pseudomonadati</taxon>
        <taxon>Pseudomonadota</taxon>
        <taxon>Alphaproteobacteria</taxon>
        <taxon>Hyphomicrobiales</taxon>
        <taxon>Hyphomicrobiaceae</taxon>
        <taxon>Methyloceanibacter</taxon>
    </lineage>
</organism>
<comment type="caution">
    <text evidence="1">The sequence shown here is derived from an EMBL/GenBank/DDBJ whole genome shotgun (WGS) entry which is preliminary data.</text>
</comment>
<dbReference type="EMBL" id="LPWF01000006">
    <property type="protein sequence ID" value="ODS01513.1"/>
    <property type="molecule type" value="Genomic_DNA"/>
</dbReference>
<dbReference type="AlphaFoldDB" id="A0A1E3W6S9"/>
<evidence type="ECO:0000313" key="1">
    <source>
        <dbReference type="EMBL" id="ODS01513.1"/>
    </source>
</evidence>
<protein>
    <submittedName>
        <fullName evidence="1">Uncharacterized protein</fullName>
    </submittedName>
</protein>